<keyword evidence="3" id="KW-0808">Transferase</keyword>
<name>A0A5Y4N0L8_SALTM</name>
<evidence type="ECO:0000313" key="3">
    <source>
        <dbReference type="EMBL" id="EDH7469120.1"/>
    </source>
</evidence>
<sequence length="393" mass="44787">MDLKVLVGNIISRTKRRRRLCYFVNSDWYFDLHWTERAIAARDAGYEIHIISHFIGEEIIKKFKTLGFICHNVSLVAQSFNMFVFFRAFLNARKIIKEINPDLLHCITLKPCLIGGVSARRSNSPVVISFVGLGRIFLYNTVPMRILRALTVLVYKYIAGNKRGVFIFEHDKDRRKISRLVGIDYHKTIVIEGAGINPDIYKFSIEKKHEIPIVLFASRMLWSKGLGDLIEAKKILRQKNIHFVLNVAGILAEDDKDAIPLELIHHWHNEGLINWLGRSSNVYELIQKSNIVALPSIYPEGVPRLLLEASSVGRACIAYDTGGCDSLIIHNYNGLIVKSNSAQELAVELEYLLKNPQIRLEMGANGRKRVKELFSSILVINKTLQIYKDTIGC</sequence>
<dbReference type="EMBL" id="AAMIRC010000006">
    <property type="protein sequence ID" value="EDH7469120.1"/>
    <property type="molecule type" value="Genomic_DNA"/>
</dbReference>
<dbReference type="PANTHER" id="PTHR12526">
    <property type="entry name" value="GLYCOSYLTRANSFERASE"/>
    <property type="match status" value="1"/>
</dbReference>
<organism evidence="3">
    <name type="scientific">Salmonella typhimurium</name>
    <dbReference type="NCBI Taxonomy" id="90371"/>
    <lineage>
        <taxon>Bacteria</taxon>
        <taxon>Pseudomonadati</taxon>
        <taxon>Pseudomonadota</taxon>
        <taxon>Gammaproteobacteria</taxon>
        <taxon>Enterobacterales</taxon>
        <taxon>Enterobacteriaceae</taxon>
        <taxon>Salmonella</taxon>
    </lineage>
</organism>
<dbReference type="InterPro" id="IPR001296">
    <property type="entry name" value="Glyco_trans_1"/>
</dbReference>
<dbReference type="RefSeq" id="WP_052917603.1">
    <property type="nucleotide sequence ID" value="NZ_JBEJZX010000026.1"/>
</dbReference>
<dbReference type="GO" id="GO:1901135">
    <property type="term" value="P:carbohydrate derivative metabolic process"/>
    <property type="evidence" value="ECO:0007669"/>
    <property type="project" value="UniProtKB-ARBA"/>
</dbReference>
<protein>
    <submittedName>
        <fullName evidence="3">Glycosyltransferase</fullName>
    </submittedName>
</protein>
<gene>
    <name evidence="3" type="ORF">B4W90_09560</name>
</gene>
<proteinExistence type="predicted"/>
<dbReference type="PANTHER" id="PTHR12526:SF638">
    <property type="entry name" value="SPORE COAT PROTEIN SA"/>
    <property type="match status" value="1"/>
</dbReference>
<dbReference type="SUPFAM" id="SSF53756">
    <property type="entry name" value="UDP-Glycosyltransferase/glycogen phosphorylase"/>
    <property type="match status" value="1"/>
</dbReference>
<comment type="caution">
    <text evidence="3">The sequence shown here is derived from an EMBL/GenBank/DDBJ whole genome shotgun (WGS) entry which is preliminary data.</text>
</comment>
<feature type="domain" description="Glycosyl transferase family 1" evidence="1">
    <location>
        <begin position="201"/>
        <end position="369"/>
    </location>
</feature>
<reference evidence="3" key="1">
    <citation type="submission" date="2018-07" db="EMBL/GenBank/DDBJ databases">
        <authorList>
            <consortium name="GenomeTrakr network: Whole genome sequencing for foodborne pathogen traceback"/>
        </authorList>
    </citation>
    <scope>NUCLEOTIDE SEQUENCE</scope>
    <source>
        <strain evidence="3">FSIS1710628</strain>
    </source>
</reference>
<dbReference type="GO" id="GO:0016757">
    <property type="term" value="F:glycosyltransferase activity"/>
    <property type="evidence" value="ECO:0007669"/>
    <property type="project" value="InterPro"/>
</dbReference>
<evidence type="ECO:0000259" key="1">
    <source>
        <dbReference type="Pfam" id="PF00534"/>
    </source>
</evidence>
<dbReference type="Gene3D" id="3.40.50.2000">
    <property type="entry name" value="Glycogen Phosphorylase B"/>
    <property type="match status" value="2"/>
</dbReference>
<accession>A0A5Y4N0L8</accession>
<dbReference type="Pfam" id="PF00534">
    <property type="entry name" value="Glycos_transf_1"/>
    <property type="match status" value="1"/>
</dbReference>
<dbReference type="InterPro" id="IPR028098">
    <property type="entry name" value="Glyco_trans_4-like_N"/>
</dbReference>
<dbReference type="CDD" id="cd03808">
    <property type="entry name" value="GT4_CapM-like"/>
    <property type="match status" value="1"/>
</dbReference>
<dbReference type="Pfam" id="PF13477">
    <property type="entry name" value="Glyco_trans_4_2"/>
    <property type="match status" value="1"/>
</dbReference>
<evidence type="ECO:0000259" key="2">
    <source>
        <dbReference type="Pfam" id="PF13477"/>
    </source>
</evidence>
<dbReference type="AlphaFoldDB" id="A0A5Y4N0L8"/>
<feature type="domain" description="Glycosyltransferase subfamily 4-like N-terminal" evidence="2">
    <location>
        <begin position="19"/>
        <end position="135"/>
    </location>
</feature>